<evidence type="ECO:0000256" key="1">
    <source>
        <dbReference type="SAM" id="MobiDB-lite"/>
    </source>
</evidence>
<accession>A0A432MLI6</accession>
<dbReference type="AlphaFoldDB" id="A0A432MLI6"/>
<dbReference type="GO" id="GO:0019120">
    <property type="term" value="F:hydrolase activity, acting on acid halide bonds, in C-halide compounds"/>
    <property type="evidence" value="ECO:0007669"/>
    <property type="project" value="InterPro"/>
</dbReference>
<dbReference type="EMBL" id="RYZH01000015">
    <property type="protein sequence ID" value="RUL87958.1"/>
    <property type="molecule type" value="Genomic_DNA"/>
</dbReference>
<feature type="region of interest" description="Disordered" evidence="1">
    <location>
        <begin position="131"/>
        <end position="165"/>
    </location>
</feature>
<gene>
    <name evidence="2" type="ORF">TsocGM_09545</name>
</gene>
<reference evidence="2 3" key="1">
    <citation type="submission" date="2018-12" db="EMBL/GenBank/DDBJ databases">
        <authorList>
            <person name="Toschakov S.V."/>
        </authorList>
    </citation>
    <scope>NUCLEOTIDE SEQUENCE [LARGE SCALE GENOMIC DNA]</scope>
    <source>
        <strain evidence="2 3">GM2012</strain>
    </source>
</reference>
<keyword evidence="3" id="KW-1185">Reference proteome</keyword>
<evidence type="ECO:0000313" key="2">
    <source>
        <dbReference type="EMBL" id="RUL87958.1"/>
    </source>
</evidence>
<dbReference type="Proteomes" id="UP000280296">
    <property type="component" value="Unassembled WGS sequence"/>
</dbReference>
<reference evidence="2 3" key="2">
    <citation type="submission" date="2019-01" db="EMBL/GenBank/DDBJ databases">
        <title>Tautonia sociabilis, a novel thermotolerant planctomycete of Isosphaeraceae family, isolated from a 4000 m deep subterranean habitat.</title>
        <authorList>
            <person name="Kovaleva O.L."/>
            <person name="Elcheninov A.G."/>
            <person name="Van Heerden E."/>
            <person name="Toshchakov S.V."/>
            <person name="Novikov A."/>
            <person name="Bonch-Osmolovskaya E.A."/>
            <person name="Kublanov I.V."/>
        </authorList>
    </citation>
    <scope>NUCLEOTIDE SEQUENCE [LARGE SCALE GENOMIC DNA]</scope>
    <source>
        <strain evidence="2 3">GM2012</strain>
    </source>
</reference>
<dbReference type="RefSeq" id="WP_126725079.1">
    <property type="nucleotide sequence ID" value="NZ_RYZH01000015.1"/>
</dbReference>
<name>A0A432MLI6_9BACT</name>
<evidence type="ECO:0000313" key="3">
    <source>
        <dbReference type="Proteomes" id="UP000280296"/>
    </source>
</evidence>
<feature type="compositionally biased region" description="Basic and acidic residues" evidence="1">
    <location>
        <begin position="135"/>
        <end position="146"/>
    </location>
</feature>
<protein>
    <submittedName>
        <fullName evidence="2">Uncharacterized protein</fullName>
    </submittedName>
</protein>
<proteinExistence type="predicted"/>
<dbReference type="Pfam" id="PF10778">
    <property type="entry name" value="DehI"/>
    <property type="match status" value="1"/>
</dbReference>
<dbReference type="InterPro" id="IPR019714">
    <property type="entry name" value="2-haloacid_dehalogenase_DehI"/>
</dbReference>
<comment type="caution">
    <text evidence="2">The sequence shown here is derived from an EMBL/GenBank/DDBJ whole genome shotgun (WGS) entry which is preliminary data.</text>
</comment>
<organism evidence="2 3">
    <name type="scientific">Tautonia sociabilis</name>
    <dbReference type="NCBI Taxonomy" id="2080755"/>
    <lineage>
        <taxon>Bacteria</taxon>
        <taxon>Pseudomonadati</taxon>
        <taxon>Planctomycetota</taxon>
        <taxon>Planctomycetia</taxon>
        <taxon>Isosphaerales</taxon>
        <taxon>Isosphaeraceae</taxon>
        <taxon>Tautonia</taxon>
    </lineage>
</organism>
<feature type="compositionally biased region" description="Basic and acidic residues" evidence="1">
    <location>
        <begin position="156"/>
        <end position="165"/>
    </location>
</feature>
<sequence length="302" mass="33604">MLGLGKSRPVPEHEAEGEIERVYHEIRQTLRVTGVNLNFRTWAAYEKFLPAMWDAVRPNAQTRAFEDAADGLREQAVRSSEGLGRLGAASALALGESQRYHIRGALDLYHYVNPKLLLLTSAVRLSLQGEPIGEGDGRAAPEERIEPGPPGAMHSMEMESEKPKDKTVRALFGDITRTLALSSINSDYRTLALWPDYLDAAWARIKPIIGRDEYRRSADSLRDRARALARALPHPIPLTAERLGELGEDVGGIQETTERFERLLPGLILNVALFSLDWRTPEELVRSPFPAAASRLIRGGIR</sequence>